<evidence type="ECO:0000256" key="4">
    <source>
        <dbReference type="ARBA" id="ARBA00022500"/>
    </source>
</evidence>
<dbReference type="InterPro" id="IPR001543">
    <property type="entry name" value="FliN-like_C"/>
</dbReference>
<evidence type="ECO:0000256" key="3">
    <source>
        <dbReference type="ARBA" id="ARBA00022475"/>
    </source>
</evidence>
<keyword evidence="4" id="KW-0145">Chemotaxis</keyword>
<comment type="similarity">
    <text evidence="2">Belongs to the FliN/MopA/SpaO family.</text>
</comment>
<dbReference type="Pfam" id="PF04509">
    <property type="entry name" value="CheC"/>
    <property type="match status" value="2"/>
</dbReference>
<evidence type="ECO:0000256" key="2">
    <source>
        <dbReference type="ARBA" id="ARBA00009226"/>
    </source>
</evidence>
<evidence type="ECO:0000256" key="6">
    <source>
        <dbReference type="ARBA" id="ARBA00023136"/>
    </source>
</evidence>
<dbReference type="Gene3D" id="2.30.330.10">
    <property type="entry name" value="SpoA-like"/>
    <property type="match status" value="1"/>
</dbReference>
<dbReference type="NCBIfam" id="NF005995">
    <property type="entry name" value="PRK08119.1"/>
    <property type="match status" value="1"/>
</dbReference>
<dbReference type="PANTHER" id="PTHR43484:SF1">
    <property type="entry name" value="FLAGELLAR MOTOR SWITCH PROTEIN FLIN"/>
    <property type="match status" value="1"/>
</dbReference>
<evidence type="ECO:0000256" key="7">
    <source>
        <dbReference type="SAM" id="MobiDB-lite"/>
    </source>
</evidence>
<comment type="caution">
    <text evidence="10">The sequence shown here is derived from an EMBL/GenBank/DDBJ whole genome shotgun (WGS) entry which is preliminary data.</text>
</comment>
<dbReference type="InterPro" id="IPR036429">
    <property type="entry name" value="SpoA-like_sf"/>
</dbReference>
<evidence type="ECO:0000313" key="10">
    <source>
        <dbReference type="EMBL" id="NSB12939.1"/>
    </source>
</evidence>
<keyword evidence="5" id="KW-0283">Flagellar rotation</keyword>
<dbReference type="Proteomes" id="UP000822184">
    <property type="component" value="Unassembled WGS sequence"/>
</dbReference>
<dbReference type="GO" id="GO:0016787">
    <property type="term" value="F:hydrolase activity"/>
    <property type="evidence" value="ECO:0007669"/>
    <property type="project" value="InterPro"/>
</dbReference>
<dbReference type="InterPro" id="IPR051469">
    <property type="entry name" value="FliN/MopA/SpaO"/>
</dbReference>
<keyword evidence="6" id="KW-0472">Membrane</keyword>
<keyword evidence="10" id="KW-0282">Flagellum</keyword>
<dbReference type="AlphaFoldDB" id="A0AAE5EXA7"/>
<dbReference type="InterPro" id="IPR007597">
    <property type="entry name" value="CheC"/>
</dbReference>
<dbReference type="InterPro" id="IPR001172">
    <property type="entry name" value="FliN_T3SS_HrcQb"/>
</dbReference>
<sequence length="392" mass="42492">MSNSFLSQEEINALLAGEDLSSSEGANTSTESSKSDEGVITDIDKDLLGEIGNISMGSASTALYQLINQQVNITTPVVSVTTLREIKEGFETPNIVLDIEYVAGIIGRNILIIKTLDGLVISNLMMGGDGKVGETHDLSEIEISAVSEAMNQMIGSAATSMATMFGKKVDISPPTAKVVVDGSIPISEAIPEDQPIVRVSFRMTIGDIVDSNIMQIFPIETAKNIVAIMTGEDKGKEVAASEPAKDNKKDAIVNKEIYEHPDQVQQQYQQESQYQQPQYEQPRMQQPVEVHAAAFEPLVPQNSVPPIKNIDLILDVPLDISVVLGRTKKSIQDILNLGTGSLIELDKLAEEPVEILVNGKQIALGEVVVVDENFGIRITNIVSSVERIKRLK</sequence>
<dbReference type="GO" id="GO:0005886">
    <property type="term" value="C:plasma membrane"/>
    <property type="evidence" value="ECO:0007669"/>
    <property type="project" value="UniProtKB-SubCell"/>
</dbReference>
<feature type="domain" description="CheC-like protein" evidence="9">
    <location>
        <begin position="45"/>
        <end position="79"/>
    </location>
</feature>
<keyword evidence="3" id="KW-1003">Cell membrane</keyword>
<dbReference type="Pfam" id="PF01052">
    <property type="entry name" value="FliMN_C"/>
    <property type="match status" value="1"/>
</dbReference>
<name>A0AAE5EXA7_CLOBE</name>
<keyword evidence="10" id="KW-0966">Cell projection</keyword>
<dbReference type="GO" id="GO:0003774">
    <property type="term" value="F:cytoskeletal motor activity"/>
    <property type="evidence" value="ECO:0007669"/>
    <property type="project" value="InterPro"/>
</dbReference>
<dbReference type="GO" id="GO:0009425">
    <property type="term" value="C:bacterial-type flagellum basal body"/>
    <property type="evidence" value="ECO:0007669"/>
    <property type="project" value="InterPro"/>
</dbReference>
<dbReference type="GO" id="GO:0071973">
    <property type="term" value="P:bacterial-type flagellum-dependent cell motility"/>
    <property type="evidence" value="ECO:0007669"/>
    <property type="project" value="InterPro"/>
</dbReference>
<dbReference type="PANTHER" id="PTHR43484">
    <property type="match status" value="1"/>
</dbReference>
<comment type="subcellular location">
    <subcellularLocation>
        <location evidence="1">Cell membrane</location>
        <topology evidence="1">Peripheral membrane protein</topology>
        <orientation evidence="1">Cytoplasmic side</orientation>
    </subcellularLocation>
</comment>
<evidence type="ECO:0000259" key="8">
    <source>
        <dbReference type="Pfam" id="PF01052"/>
    </source>
</evidence>
<dbReference type="NCBIfam" id="TIGR02480">
    <property type="entry name" value="fliN"/>
    <property type="match status" value="1"/>
</dbReference>
<feature type="domain" description="CheC-like protein" evidence="9">
    <location>
        <begin position="141"/>
        <end position="177"/>
    </location>
</feature>
<feature type="compositionally biased region" description="Low complexity" evidence="7">
    <location>
        <begin position="263"/>
        <end position="281"/>
    </location>
</feature>
<dbReference type="InterPro" id="IPR012826">
    <property type="entry name" value="FliN"/>
</dbReference>
<evidence type="ECO:0000259" key="9">
    <source>
        <dbReference type="Pfam" id="PF04509"/>
    </source>
</evidence>
<feature type="region of interest" description="Disordered" evidence="7">
    <location>
        <begin position="262"/>
        <end position="281"/>
    </location>
</feature>
<dbReference type="InterPro" id="IPR028976">
    <property type="entry name" value="CheC-like_sf"/>
</dbReference>
<evidence type="ECO:0000256" key="1">
    <source>
        <dbReference type="ARBA" id="ARBA00004413"/>
    </source>
</evidence>
<gene>
    <name evidence="10" type="ORF">BCD95_001198</name>
</gene>
<accession>A0AAE5EXA7</accession>
<keyword evidence="10" id="KW-0969">Cilium</keyword>
<feature type="compositionally biased region" description="Polar residues" evidence="7">
    <location>
        <begin position="20"/>
        <end position="32"/>
    </location>
</feature>
<dbReference type="PRINTS" id="PR00956">
    <property type="entry name" value="FLGMOTORFLIN"/>
</dbReference>
<feature type="region of interest" description="Disordered" evidence="7">
    <location>
        <begin position="16"/>
        <end position="37"/>
    </location>
</feature>
<evidence type="ECO:0000256" key="5">
    <source>
        <dbReference type="ARBA" id="ARBA00022779"/>
    </source>
</evidence>
<dbReference type="SUPFAM" id="SSF101801">
    <property type="entry name" value="Surface presentation of antigens (SPOA)"/>
    <property type="match status" value="1"/>
</dbReference>
<dbReference type="EMBL" id="JABTDW010000001">
    <property type="protein sequence ID" value="NSB12939.1"/>
    <property type="molecule type" value="Genomic_DNA"/>
</dbReference>
<dbReference type="SUPFAM" id="SSF103039">
    <property type="entry name" value="CheC-like"/>
    <property type="match status" value="1"/>
</dbReference>
<evidence type="ECO:0000313" key="11">
    <source>
        <dbReference type="Proteomes" id="UP000822184"/>
    </source>
</evidence>
<organism evidence="10 11">
    <name type="scientific">Clostridium beijerinckii</name>
    <name type="common">Clostridium MP</name>
    <dbReference type="NCBI Taxonomy" id="1520"/>
    <lineage>
        <taxon>Bacteria</taxon>
        <taxon>Bacillati</taxon>
        <taxon>Bacillota</taxon>
        <taxon>Clostridia</taxon>
        <taxon>Eubacteriales</taxon>
        <taxon>Clostridiaceae</taxon>
        <taxon>Clostridium</taxon>
    </lineage>
</organism>
<proteinExistence type="inferred from homology"/>
<dbReference type="CDD" id="cd17907">
    <property type="entry name" value="FliY_FliN-Y"/>
    <property type="match status" value="1"/>
</dbReference>
<reference evidence="10" key="1">
    <citation type="submission" date="2020-06" db="EMBL/GenBank/DDBJ databases">
        <title>Genomic insights into acetone-butanol-ethanol (ABE) fermentation by sequencing solventogenic clostridia strains.</title>
        <authorList>
            <person name="Brown S."/>
        </authorList>
    </citation>
    <scope>NUCLEOTIDE SEQUENCE</scope>
    <source>
        <strain evidence="10">DJ123</strain>
    </source>
</reference>
<dbReference type="Gene3D" id="3.40.1550.10">
    <property type="entry name" value="CheC-like"/>
    <property type="match status" value="1"/>
</dbReference>
<dbReference type="GO" id="GO:0006935">
    <property type="term" value="P:chemotaxis"/>
    <property type="evidence" value="ECO:0007669"/>
    <property type="project" value="UniProtKB-KW"/>
</dbReference>
<feature type="domain" description="Flagellar motor switch protein FliN-like C-terminal" evidence="8">
    <location>
        <begin position="312"/>
        <end position="382"/>
    </location>
</feature>
<protein>
    <submittedName>
        <fullName evidence="10">Flagellar motor switch protein FliN/FliY</fullName>
    </submittedName>
</protein>